<reference evidence="1 2" key="1">
    <citation type="journal article" date="2009" name="Science">
        <title>Green evolution and dynamic adaptations revealed by genomes of the marine picoeukaryotes Micromonas.</title>
        <authorList>
            <person name="Worden A.Z."/>
            <person name="Lee J.H."/>
            <person name="Mock T."/>
            <person name="Rouze P."/>
            <person name="Simmons M.P."/>
            <person name="Aerts A.L."/>
            <person name="Allen A.E."/>
            <person name="Cuvelier M.L."/>
            <person name="Derelle E."/>
            <person name="Everett M.V."/>
            <person name="Foulon E."/>
            <person name="Grimwood J."/>
            <person name="Gundlach H."/>
            <person name="Henrissat B."/>
            <person name="Napoli C."/>
            <person name="McDonald S.M."/>
            <person name="Parker M.S."/>
            <person name="Rombauts S."/>
            <person name="Salamov A."/>
            <person name="Von Dassow P."/>
            <person name="Badger J.H."/>
            <person name="Coutinho P.M."/>
            <person name="Demir E."/>
            <person name="Dubchak I."/>
            <person name="Gentemann C."/>
            <person name="Eikrem W."/>
            <person name="Gready J.E."/>
            <person name="John U."/>
            <person name="Lanier W."/>
            <person name="Lindquist E.A."/>
            <person name="Lucas S."/>
            <person name="Mayer K.F."/>
            <person name="Moreau H."/>
            <person name="Not F."/>
            <person name="Otillar R."/>
            <person name="Panaud O."/>
            <person name="Pangilinan J."/>
            <person name="Paulsen I."/>
            <person name="Piegu B."/>
            <person name="Poliakov A."/>
            <person name="Robbens S."/>
            <person name="Schmutz J."/>
            <person name="Toulza E."/>
            <person name="Wyss T."/>
            <person name="Zelensky A."/>
            <person name="Zhou K."/>
            <person name="Armbrust E.V."/>
            <person name="Bhattacharya D."/>
            <person name="Goodenough U.W."/>
            <person name="Van de Peer Y."/>
            <person name="Grigoriev I.V."/>
        </authorList>
    </citation>
    <scope>NUCLEOTIDE SEQUENCE [LARGE SCALE GENOMIC DNA]</scope>
    <source>
        <strain evidence="1 2">CCMP1545</strain>
    </source>
</reference>
<dbReference type="EMBL" id="GG663736">
    <property type="protein sequence ID" value="EEH59457.1"/>
    <property type="molecule type" value="Genomic_DNA"/>
</dbReference>
<dbReference type="OrthoDB" id="626167at2759"/>
<proteinExistence type="predicted"/>
<dbReference type="AlphaFoldDB" id="C1MKZ2"/>
<dbReference type="Gene3D" id="1.25.40.10">
    <property type="entry name" value="Tetratricopeptide repeat domain"/>
    <property type="match status" value="2"/>
</dbReference>
<dbReference type="SUPFAM" id="SSF48452">
    <property type="entry name" value="TPR-like"/>
    <property type="match status" value="1"/>
</dbReference>
<evidence type="ECO:0000313" key="2">
    <source>
        <dbReference type="Proteomes" id="UP000001876"/>
    </source>
</evidence>
<name>C1MKZ2_MICPC</name>
<dbReference type="Pfam" id="PF13374">
    <property type="entry name" value="TPR_10"/>
    <property type="match status" value="1"/>
</dbReference>
<dbReference type="RefSeq" id="XP_003056081.1">
    <property type="nucleotide sequence ID" value="XM_003056035.1"/>
</dbReference>
<dbReference type="GeneID" id="9681745"/>
<accession>C1MKZ2</accession>
<dbReference type="Proteomes" id="UP000001876">
    <property type="component" value="Unassembled WGS sequence"/>
</dbReference>
<sequence length="492" mass="52742">MATLVTSLLSAHESTMSANTHGLGRRLCLLPIYSGDDLAANGELESALGKYIAAVSCDVAQHGEAHPDVAARYASVGALYCTADDPSTANEYLAEAIRVEESTRTAFSRISLARFLNGLATCRIALGDPFGARAVYTRALEHLRRVLPNDVAAAVAREEEVVNRTFFCDELAEGVVLEEYATHTNMVAILGEGGTLNTVADVLNNLGLLMKSNNAVTAATRLCARAVSLGTVALGRSSPANALRLRNLGAVLVARGKVHEAVQRFTAAYNDCLLWYGEEHPETNACLEWLKWAKGNQVGGHEESDDKPEGVMALPEVAEWFLSLLFCGAFDSPPMIEAAAVAGIDAVDLDNWHSRETSVTTPNEFAVPLSPNLSRVIPIFRVEEGPLHPLDPRDGEDLLGPYQSYKTTVPGGEAGALVWSSIAAEISEIADSGSAFPRGKNYITDFLRQAPDCGDLVKGYAHMPRSLLLPYSAFSGYGSSRTRVNVATKSPY</sequence>
<protein>
    <submittedName>
        <fullName evidence="1">Predicted protein</fullName>
    </submittedName>
</protein>
<gene>
    <name evidence="1" type="ORF">MICPUCDRAFT_55514</name>
</gene>
<organism evidence="2">
    <name type="scientific">Micromonas pusilla (strain CCMP1545)</name>
    <name type="common">Picoplanktonic green alga</name>
    <dbReference type="NCBI Taxonomy" id="564608"/>
    <lineage>
        <taxon>Eukaryota</taxon>
        <taxon>Viridiplantae</taxon>
        <taxon>Chlorophyta</taxon>
        <taxon>Mamiellophyceae</taxon>
        <taxon>Mamiellales</taxon>
        <taxon>Mamiellaceae</taxon>
        <taxon>Micromonas</taxon>
    </lineage>
</organism>
<dbReference type="KEGG" id="mpp:MICPUCDRAFT_55514"/>
<dbReference type="OMA" id="TMSANTH"/>
<keyword evidence="2" id="KW-1185">Reference proteome</keyword>
<dbReference type="InterPro" id="IPR011990">
    <property type="entry name" value="TPR-like_helical_dom_sf"/>
</dbReference>
<evidence type="ECO:0000313" key="1">
    <source>
        <dbReference type="EMBL" id="EEH59457.1"/>
    </source>
</evidence>